<evidence type="ECO:0000313" key="3">
    <source>
        <dbReference type="Proteomes" id="UP000031307"/>
    </source>
</evidence>
<reference evidence="2 3" key="1">
    <citation type="journal article" date="2014" name="Mol. Biol. Evol.">
        <title>Massive expansion of Ubiquitination-related gene families within the Chlamydiae.</title>
        <authorList>
            <person name="Domman D."/>
            <person name="Collingro A."/>
            <person name="Lagkouvardos I."/>
            <person name="Gehre L."/>
            <person name="Weinmaier T."/>
            <person name="Rattei T."/>
            <person name="Subtil A."/>
            <person name="Horn M."/>
        </authorList>
    </citation>
    <scope>NUCLEOTIDE SEQUENCE [LARGE SCALE GENOMIC DNA]</scope>
    <source>
        <strain evidence="2 3">OEW1</strain>
    </source>
</reference>
<protein>
    <submittedName>
        <fullName evidence="2">UPF0225 protein</fullName>
    </submittedName>
</protein>
<dbReference type="OMA" id="YIIQTTH"/>
<name>A0A0C1CBT1_9BACT</name>
<gene>
    <name evidence="2" type="ORF">DB43_ED00040</name>
</gene>
<dbReference type="InterPro" id="IPR032710">
    <property type="entry name" value="NTF2-like_dom_sf"/>
</dbReference>
<evidence type="ECO:0000259" key="1">
    <source>
        <dbReference type="Pfam" id="PF17775"/>
    </source>
</evidence>
<dbReference type="RefSeq" id="WP_013924666.1">
    <property type="nucleotide sequence ID" value="NZ_JSAM01000024.1"/>
</dbReference>
<dbReference type="InterPro" id="IPR004027">
    <property type="entry name" value="SEC_C_motif"/>
</dbReference>
<sequence length="135" mass="15713">MKLQCPCDSGKTYPDCCQILHEGAQANQALSLMRSRYSAYAYQKVAYIIQTTHPDNPSFLADSIQWAKEILIFCQNTQFKKLEIVDYLEGIDESIVTFVAHLNQNHSNKKLFEKSLFIKLNNQWTYRDVLLIKFK</sequence>
<evidence type="ECO:0000313" key="2">
    <source>
        <dbReference type="EMBL" id="KIA78370.1"/>
    </source>
</evidence>
<dbReference type="Pfam" id="PF02810">
    <property type="entry name" value="SEC-C"/>
    <property type="match status" value="1"/>
</dbReference>
<dbReference type="PANTHER" id="PTHR33747">
    <property type="entry name" value="UPF0225 PROTEIN SCO1677"/>
    <property type="match status" value="1"/>
</dbReference>
<dbReference type="SUPFAM" id="SSF54427">
    <property type="entry name" value="NTF2-like"/>
    <property type="match status" value="1"/>
</dbReference>
<dbReference type="AlphaFoldDB" id="A0A0C1CBT1"/>
<dbReference type="Proteomes" id="UP000031307">
    <property type="component" value="Unassembled WGS sequence"/>
</dbReference>
<proteinExistence type="predicted"/>
<dbReference type="InterPro" id="IPR048469">
    <property type="entry name" value="YchJ-like_M"/>
</dbReference>
<feature type="domain" description="YchJ-like middle NTF2-like" evidence="1">
    <location>
        <begin position="29"/>
        <end position="128"/>
    </location>
</feature>
<dbReference type="Pfam" id="PF17775">
    <property type="entry name" value="YchJ_M-like"/>
    <property type="match status" value="1"/>
</dbReference>
<accession>A0A0C1CBT1</accession>
<dbReference type="EMBL" id="JSAM01000024">
    <property type="protein sequence ID" value="KIA78370.1"/>
    <property type="molecule type" value="Genomic_DNA"/>
</dbReference>
<organism evidence="2 3">
    <name type="scientific">Parachlamydia acanthamoebae</name>
    <dbReference type="NCBI Taxonomy" id="83552"/>
    <lineage>
        <taxon>Bacteria</taxon>
        <taxon>Pseudomonadati</taxon>
        <taxon>Chlamydiota</taxon>
        <taxon>Chlamydiia</taxon>
        <taxon>Parachlamydiales</taxon>
        <taxon>Parachlamydiaceae</taxon>
        <taxon>Parachlamydia</taxon>
    </lineage>
</organism>
<dbReference type="Gene3D" id="3.10.450.50">
    <property type="match status" value="1"/>
</dbReference>
<dbReference type="PATRIC" id="fig|83552.4.peg.425"/>
<dbReference type="PANTHER" id="PTHR33747:SF1">
    <property type="entry name" value="ADENYLATE CYCLASE-ASSOCIATED CAP C-TERMINAL DOMAIN-CONTAINING PROTEIN"/>
    <property type="match status" value="1"/>
</dbReference>
<comment type="caution">
    <text evidence="2">The sequence shown here is derived from an EMBL/GenBank/DDBJ whole genome shotgun (WGS) entry which is preliminary data.</text>
</comment>